<dbReference type="AlphaFoldDB" id="A0A250X8J9"/>
<evidence type="ECO:0000256" key="2">
    <source>
        <dbReference type="ARBA" id="ARBA00022980"/>
    </source>
</evidence>
<reference evidence="6 7" key="1">
    <citation type="submission" date="2017-08" db="EMBL/GenBank/DDBJ databases">
        <title>Acidophilic green algal genome provides insights into adaptation to an acidic environment.</title>
        <authorList>
            <person name="Hirooka S."/>
            <person name="Hirose Y."/>
            <person name="Kanesaki Y."/>
            <person name="Higuchi S."/>
            <person name="Fujiwara T."/>
            <person name="Onuma R."/>
            <person name="Era A."/>
            <person name="Ohbayashi R."/>
            <person name="Uzuka A."/>
            <person name="Nozaki H."/>
            <person name="Yoshikawa H."/>
            <person name="Miyagishima S.Y."/>
        </authorList>
    </citation>
    <scope>NUCLEOTIDE SEQUENCE [LARGE SCALE GENOMIC DNA]</scope>
    <source>
        <strain evidence="6 7">NIES-2499</strain>
    </source>
</reference>
<evidence type="ECO:0000313" key="7">
    <source>
        <dbReference type="Proteomes" id="UP000232323"/>
    </source>
</evidence>
<dbReference type="InterPro" id="IPR023798">
    <property type="entry name" value="Ribosomal_uS7_dom"/>
</dbReference>
<dbReference type="Pfam" id="PF00177">
    <property type="entry name" value="Ribosomal_S7"/>
    <property type="match status" value="1"/>
</dbReference>
<keyword evidence="2" id="KW-0689">Ribosomal protein</keyword>
<feature type="region of interest" description="Disordered" evidence="4">
    <location>
        <begin position="77"/>
        <end position="97"/>
    </location>
</feature>
<keyword evidence="3" id="KW-0687">Ribonucleoprotein</keyword>
<dbReference type="EMBL" id="BEGY01000042">
    <property type="protein sequence ID" value="GAX79387.1"/>
    <property type="molecule type" value="Genomic_DNA"/>
</dbReference>
<evidence type="ECO:0000256" key="4">
    <source>
        <dbReference type="SAM" id="MobiDB-lite"/>
    </source>
</evidence>
<accession>A0A250X8J9</accession>
<dbReference type="STRING" id="1157962.A0A250X8J9"/>
<dbReference type="GO" id="GO:0005840">
    <property type="term" value="C:ribosome"/>
    <property type="evidence" value="ECO:0007669"/>
    <property type="project" value="UniProtKB-KW"/>
</dbReference>
<sequence length="205" mass="22730">MFLSVLMTQLKPLIRLTPYTVAQLVNVRLFSGDESGSRTSPDAESATSTAVQPKTRLLDLFAKKTFSVDEIFAPSASIDRDSSGTEDTGASSPHEINEMDPLHVILTAVENCKPMMKVQTTRSGNRVVHVPKVVMPREQRSLAVRWIMHAVQQRKKATPRSSMAECLALELLLAYKKEGSARQKQEDLHKLALEHKANVAGYSSR</sequence>
<comment type="caution">
    <text evidence="6">The sequence shown here is derived from an EMBL/GenBank/DDBJ whole genome shotgun (WGS) entry which is preliminary data.</text>
</comment>
<dbReference type="Gene3D" id="1.10.455.10">
    <property type="entry name" value="Ribosomal protein S7 domain"/>
    <property type="match status" value="1"/>
</dbReference>
<dbReference type="OrthoDB" id="35139at2759"/>
<dbReference type="GO" id="GO:1990904">
    <property type="term" value="C:ribonucleoprotein complex"/>
    <property type="evidence" value="ECO:0007669"/>
    <property type="project" value="UniProtKB-KW"/>
</dbReference>
<evidence type="ECO:0000256" key="3">
    <source>
        <dbReference type="ARBA" id="ARBA00023274"/>
    </source>
</evidence>
<keyword evidence="7" id="KW-1185">Reference proteome</keyword>
<name>A0A250X8J9_9CHLO</name>
<dbReference type="Proteomes" id="UP000232323">
    <property type="component" value="Unassembled WGS sequence"/>
</dbReference>
<dbReference type="SUPFAM" id="SSF47973">
    <property type="entry name" value="Ribosomal protein S7"/>
    <property type="match status" value="1"/>
</dbReference>
<proteinExistence type="inferred from homology"/>
<dbReference type="GO" id="GO:0006412">
    <property type="term" value="P:translation"/>
    <property type="evidence" value="ECO:0007669"/>
    <property type="project" value="InterPro"/>
</dbReference>
<evidence type="ECO:0000313" key="6">
    <source>
        <dbReference type="EMBL" id="GAX79387.1"/>
    </source>
</evidence>
<feature type="domain" description="Small ribosomal subunit protein uS7" evidence="5">
    <location>
        <begin position="97"/>
        <end position="194"/>
    </location>
</feature>
<gene>
    <name evidence="6" type="ORF">CEUSTIGMA_g6829.t1</name>
</gene>
<dbReference type="InterPro" id="IPR000235">
    <property type="entry name" value="Ribosomal_uS7"/>
</dbReference>
<evidence type="ECO:0000259" key="5">
    <source>
        <dbReference type="Pfam" id="PF00177"/>
    </source>
</evidence>
<evidence type="ECO:0000256" key="1">
    <source>
        <dbReference type="ARBA" id="ARBA00007151"/>
    </source>
</evidence>
<protein>
    <recommendedName>
        <fullName evidence="5">Small ribosomal subunit protein uS7 domain-containing protein</fullName>
    </recommendedName>
</protein>
<comment type="similarity">
    <text evidence="1">Belongs to the universal ribosomal protein uS7 family.</text>
</comment>
<dbReference type="InterPro" id="IPR036823">
    <property type="entry name" value="Ribosomal_uS7_dom_sf"/>
</dbReference>
<organism evidence="6 7">
    <name type="scientific">Chlamydomonas eustigma</name>
    <dbReference type="NCBI Taxonomy" id="1157962"/>
    <lineage>
        <taxon>Eukaryota</taxon>
        <taxon>Viridiplantae</taxon>
        <taxon>Chlorophyta</taxon>
        <taxon>core chlorophytes</taxon>
        <taxon>Chlorophyceae</taxon>
        <taxon>CS clade</taxon>
        <taxon>Chlamydomonadales</taxon>
        <taxon>Chlamydomonadaceae</taxon>
        <taxon>Chlamydomonas</taxon>
    </lineage>
</organism>
<dbReference type="PANTHER" id="PTHR11205">
    <property type="entry name" value="RIBOSOMAL PROTEIN S7"/>
    <property type="match status" value="1"/>
</dbReference>